<evidence type="ECO:0000313" key="1">
    <source>
        <dbReference type="EMBL" id="CAH3025334.1"/>
    </source>
</evidence>
<sequence>MAIHISKTCNSAFYYLYNLRRIRKFLSEDNTKTLIHAFISSRDDYSTVPYLVIRMLSPRQLSVNGPFCLLHLSYGMLCQDLLGNPFQLTLLRES</sequence>
<organism evidence="1 2">
    <name type="scientific">Porites evermanni</name>
    <dbReference type="NCBI Taxonomy" id="104178"/>
    <lineage>
        <taxon>Eukaryota</taxon>
        <taxon>Metazoa</taxon>
        <taxon>Cnidaria</taxon>
        <taxon>Anthozoa</taxon>
        <taxon>Hexacorallia</taxon>
        <taxon>Scleractinia</taxon>
        <taxon>Fungiina</taxon>
        <taxon>Poritidae</taxon>
        <taxon>Porites</taxon>
    </lineage>
</organism>
<reference evidence="1 2" key="1">
    <citation type="submission" date="2022-05" db="EMBL/GenBank/DDBJ databases">
        <authorList>
            <consortium name="Genoscope - CEA"/>
            <person name="William W."/>
        </authorList>
    </citation>
    <scope>NUCLEOTIDE SEQUENCE [LARGE SCALE GENOMIC DNA]</scope>
</reference>
<dbReference type="EMBL" id="CALNXI010000347">
    <property type="protein sequence ID" value="CAH3025334.1"/>
    <property type="molecule type" value="Genomic_DNA"/>
</dbReference>
<proteinExistence type="predicted"/>
<accession>A0ABN8MBX0</accession>
<dbReference type="Proteomes" id="UP001159427">
    <property type="component" value="Unassembled WGS sequence"/>
</dbReference>
<name>A0ABN8MBX0_9CNID</name>
<protein>
    <submittedName>
        <fullName evidence="1">Uncharacterized protein</fullName>
    </submittedName>
</protein>
<evidence type="ECO:0000313" key="2">
    <source>
        <dbReference type="Proteomes" id="UP001159427"/>
    </source>
</evidence>
<keyword evidence="2" id="KW-1185">Reference proteome</keyword>
<comment type="caution">
    <text evidence="1">The sequence shown here is derived from an EMBL/GenBank/DDBJ whole genome shotgun (WGS) entry which is preliminary data.</text>
</comment>
<gene>
    <name evidence="1" type="ORF">PEVE_00025737</name>
</gene>